<evidence type="ECO:0000256" key="3">
    <source>
        <dbReference type="ARBA" id="ARBA00022679"/>
    </source>
</evidence>
<feature type="domain" description="GST C-terminal" evidence="6">
    <location>
        <begin position="93"/>
        <end position="222"/>
    </location>
</feature>
<dbReference type="PANTHER" id="PTHR43900">
    <property type="entry name" value="GLUTATHIONE S-TRANSFERASE RHO"/>
    <property type="match status" value="1"/>
</dbReference>
<dbReference type="FunFam" id="3.40.30.10:FF:000016">
    <property type="entry name" value="Glutathione S-transferase F2"/>
    <property type="match status" value="1"/>
</dbReference>
<dbReference type="Gene3D" id="3.40.30.10">
    <property type="entry name" value="Glutaredoxin"/>
    <property type="match status" value="1"/>
</dbReference>
<dbReference type="PROSITE" id="PS50404">
    <property type="entry name" value="GST_NTER"/>
    <property type="match status" value="1"/>
</dbReference>
<dbReference type="InterPro" id="IPR036282">
    <property type="entry name" value="Glutathione-S-Trfase_C_sf"/>
</dbReference>
<dbReference type="InterPro" id="IPR010987">
    <property type="entry name" value="Glutathione-S-Trfase_C-like"/>
</dbReference>
<dbReference type="InterPro" id="IPR034347">
    <property type="entry name" value="GST_Phi_C"/>
</dbReference>
<evidence type="ECO:0000259" key="5">
    <source>
        <dbReference type="PROSITE" id="PS50404"/>
    </source>
</evidence>
<dbReference type="EC" id="2.5.1.18" evidence="2"/>
<comment type="caution">
    <text evidence="7">The sequence shown here is derived from an EMBL/GenBank/DDBJ whole genome shotgun (WGS) entry which is preliminary data.</text>
</comment>
<dbReference type="Gene3D" id="1.20.1050.10">
    <property type="match status" value="1"/>
</dbReference>
<reference evidence="7" key="1">
    <citation type="journal article" date="2019" name="BMC Genomics">
        <title>A new reference genome for Sorghum bicolor reveals high levels of sequence similarity between sweet and grain genotypes: implications for the genetics of sugar metabolism.</title>
        <authorList>
            <person name="Cooper E.A."/>
            <person name="Brenton Z.W."/>
            <person name="Flinn B.S."/>
            <person name="Jenkins J."/>
            <person name="Shu S."/>
            <person name="Flowers D."/>
            <person name="Luo F."/>
            <person name="Wang Y."/>
            <person name="Xia P."/>
            <person name="Barry K."/>
            <person name="Daum C."/>
            <person name="Lipzen A."/>
            <person name="Yoshinaga Y."/>
            <person name="Schmutz J."/>
            <person name="Saski C."/>
            <person name="Vermerris W."/>
            <person name="Kresovich S."/>
        </authorList>
    </citation>
    <scope>NUCLEOTIDE SEQUENCE</scope>
</reference>
<dbReference type="Pfam" id="PF02798">
    <property type="entry name" value="GST_N"/>
    <property type="match status" value="1"/>
</dbReference>
<organism evidence="7 8">
    <name type="scientific">Sorghum bicolor</name>
    <name type="common">Sorghum</name>
    <name type="synonym">Sorghum vulgare</name>
    <dbReference type="NCBI Taxonomy" id="4558"/>
    <lineage>
        <taxon>Eukaryota</taxon>
        <taxon>Viridiplantae</taxon>
        <taxon>Streptophyta</taxon>
        <taxon>Embryophyta</taxon>
        <taxon>Tracheophyta</taxon>
        <taxon>Spermatophyta</taxon>
        <taxon>Magnoliopsida</taxon>
        <taxon>Liliopsida</taxon>
        <taxon>Poales</taxon>
        <taxon>Poaceae</taxon>
        <taxon>PACMAD clade</taxon>
        <taxon>Panicoideae</taxon>
        <taxon>Andropogonodae</taxon>
        <taxon>Andropogoneae</taxon>
        <taxon>Sorghinae</taxon>
        <taxon>Sorghum</taxon>
    </lineage>
</organism>
<dbReference type="OMA" id="FPSIACT"/>
<keyword evidence="3" id="KW-0808">Transferase</keyword>
<dbReference type="OrthoDB" id="422574at2759"/>
<dbReference type="GO" id="GO:0004364">
    <property type="term" value="F:glutathione transferase activity"/>
    <property type="evidence" value="ECO:0007669"/>
    <property type="project" value="UniProtKB-EC"/>
</dbReference>
<dbReference type="EMBL" id="CM027687">
    <property type="protein sequence ID" value="KAG0520562.1"/>
    <property type="molecule type" value="Genomic_DNA"/>
</dbReference>
<dbReference type="GO" id="GO:0009635">
    <property type="term" value="P:response to herbicide"/>
    <property type="evidence" value="ECO:0007669"/>
    <property type="project" value="UniProtKB-ARBA"/>
</dbReference>
<dbReference type="Gramene" id="EES15859">
    <property type="protein sequence ID" value="EES15859"/>
    <property type="gene ID" value="SORBI_3008G079400"/>
</dbReference>
<dbReference type="FunFam" id="1.20.1050.10:FF:000004">
    <property type="entry name" value="Glutathione S-transferase F2"/>
    <property type="match status" value="1"/>
</dbReference>
<evidence type="ECO:0000256" key="2">
    <source>
        <dbReference type="ARBA" id="ARBA00012452"/>
    </source>
</evidence>
<dbReference type="PANTHER" id="PTHR43900:SF35">
    <property type="entry name" value="GLUTATHIONE TRANSFERASE"/>
    <property type="match status" value="1"/>
</dbReference>
<comment type="similarity">
    <text evidence="1">Belongs to the GST superfamily. Phi family.</text>
</comment>
<gene>
    <name evidence="7" type="ORF">BDA96_08G085000</name>
</gene>
<dbReference type="SFLD" id="SFLDS00019">
    <property type="entry name" value="Glutathione_Transferase_(cytos"/>
    <property type="match status" value="1"/>
</dbReference>
<dbReference type="InterPro" id="IPR004046">
    <property type="entry name" value="GST_C"/>
</dbReference>
<evidence type="ECO:0000259" key="6">
    <source>
        <dbReference type="PROSITE" id="PS50405"/>
    </source>
</evidence>
<dbReference type="Proteomes" id="UP000807115">
    <property type="component" value="Chromosome 8"/>
</dbReference>
<dbReference type="KEGG" id="sbi:8084217"/>
<proteinExistence type="inferred from homology"/>
<evidence type="ECO:0000256" key="1">
    <source>
        <dbReference type="ARBA" id="ARBA00010128"/>
    </source>
</evidence>
<dbReference type="Pfam" id="PF00043">
    <property type="entry name" value="GST_C"/>
    <property type="match status" value="1"/>
</dbReference>
<evidence type="ECO:0000256" key="4">
    <source>
        <dbReference type="ARBA" id="ARBA00047960"/>
    </source>
</evidence>
<dbReference type="SUPFAM" id="SSF47616">
    <property type="entry name" value="GST C-terminal domain-like"/>
    <property type="match status" value="1"/>
</dbReference>
<sequence>MAPPVKVFGSAVFANAARVMACLEEVGVEYEVVEVDYTAMEHKGPQHLSKNPFGQIPAFQDGDMMLFESRAIAKYVLRKYSKSAQIDLLREGNLQEAALVDAWTEVEAHTYLPAIAPIFYECVVYPARLGTSPNQKVVEESLEKFKKVLDVYEAHLSKNNYLYLAGDFFSFADLNHFPYTFYFMTTSHASLFDSYPSVKAWWGRLMARPSVKKISDGMVLRA</sequence>
<accession>A0A921QEW6</accession>
<reference evidence="7" key="2">
    <citation type="submission" date="2020-10" db="EMBL/GenBank/DDBJ databases">
        <authorList>
            <person name="Cooper E.A."/>
            <person name="Brenton Z.W."/>
            <person name="Flinn B.S."/>
            <person name="Jenkins J."/>
            <person name="Shu S."/>
            <person name="Flowers D."/>
            <person name="Luo F."/>
            <person name="Wang Y."/>
            <person name="Xia P."/>
            <person name="Barry K."/>
            <person name="Daum C."/>
            <person name="Lipzen A."/>
            <person name="Yoshinaga Y."/>
            <person name="Schmutz J."/>
            <person name="Saski C."/>
            <person name="Vermerris W."/>
            <person name="Kresovich S."/>
        </authorList>
    </citation>
    <scope>NUCLEOTIDE SEQUENCE</scope>
</reference>
<dbReference type="SFLD" id="SFLDG00358">
    <property type="entry name" value="Main_(cytGST)"/>
    <property type="match status" value="1"/>
</dbReference>
<dbReference type="PROSITE" id="PS50405">
    <property type="entry name" value="GST_CTER"/>
    <property type="match status" value="1"/>
</dbReference>
<dbReference type="SUPFAM" id="SSF52833">
    <property type="entry name" value="Thioredoxin-like"/>
    <property type="match status" value="1"/>
</dbReference>
<evidence type="ECO:0000313" key="7">
    <source>
        <dbReference type="EMBL" id="KAG0520562.1"/>
    </source>
</evidence>
<protein>
    <recommendedName>
        <fullName evidence="2">glutathione transferase</fullName>
        <ecNumber evidence="2">2.5.1.18</ecNumber>
    </recommendedName>
</protein>
<dbReference type="InterPro" id="IPR004045">
    <property type="entry name" value="Glutathione_S-Trfase_N"/>
</dbReference>
<dbReference type="InterPro" id="IPR036249">
    <property type="entry name" value="Thioredoxin-like_sf"/>
</dbReference>
<dbReference type="AlphaFoldDB" id="A0A921QEW6"/>
<comment type="catalytic activity">
    <reaction evidence="4">
        <text>RX + glutathione = an S-substituted glutathione + a halide anion + H(+)</text>
        <dbReference type="Rhea" id="RHEA:16437"/>
        <dbReference type="ChEBI" id="CHEBI:15378"/>
        <dbReference type="ChEBI" id="CHEBI:16042"/>
        <dbReference type="ChEBI" id="CHEBI:17792"/>
        <dbReference type="ChEBI" id="CHEBI:57925"/>
        <dbReference type="ChEBI" id="CHEBI:90779"/>
        <dbReference type="EC" id="2.5.1.18"/>
    </reaction>
</comment>
<evidence type="ECO:0000313" key="8">
    <source>
        <dbReference type="Proteomes" id="UP000807115"/>
    </source>
</evidence>
<dbReference type="CDD" id="cd03187">
    <property type="entry name" value="GST_C_Phi"/>
    <property type="match status" value="1"/>
</dbReference>
<feature type="domain" description="GST N-terminal" evidence="5">
    <location>
        <begin position="3"/>
        <end position="84"/>
    </location>
</feature>
<name>A0A921QEW6_SORBI</name>
<dbReference type="InterPro" id="IPR040079">
    <property type="entry name" value="Glutathione_S-Trfase"/>
</dbReference>